<dbReference type="InterPro" id="IPR010131">
    <property type="entry name" value="MdtP/NodT-like"/>
</dbReference>
<comment type="subcellular location">
    <subcellularLocation>
        <location evidence="2">Cell membrane</location>
        <topology evidence="2">Lipid-anchor</topology>
    </subcellularLocation>
</comment>
<comment type="caution">
    <text evidence="3">The sequence shown here is derived from an EMBL/GenBank/DDBJ whole genome shotgun (WGS) entry which is preliminary data.</text>
</comment>
<protein>
    <submittedName>
        <fullName evidence="3">Efflux transporter outer membrane subunit</fullName>
    </submittedName>
</protein>
<dbReference type="PANTHER" id="PTHR30203">
    <property type="entry name" value="OUTER MEMBRANE CATION EFFLUX PROTEIN"/>
    <property type="match status" value="1"/>
</dbReference>
<organism evidence="3 4">
    <name type="scientific">Stakelama marina</name>
    <dbReference type="NCBI Taxonomy" id="2826939"/>
    <lineage>
        <taxon>Bacteria</taxon>
        <taxon>Pseudomonadati</taxon>
        <taxon>Pseudomonadota</taxon>
        <taxon>Alphaproteobacteria</taxon>
        <taxon>Sphingomonadales</taxon>
        <taxon>Sphingomonadaceae</taxon>
        <taxon>Stakelama</taxon>
    </lineage>
</organism>
<sequence length="495" mass="52346">MKASKRLMLPLFVSVPLAGCAVGPDYHAAPPSTLGVPDSYSVAADEAHRPDLTQWWDSFDDPLMAKLVGSARSSNLDVAQAVTRLRQAREALVSSRAALLPSISASGSYSRNENLVGGTSTYTLPDGTVTTISRGSGDSFSIGADASYQADIFGGNRRSVEASRANLEASGFDYAGVLLSVQVEIARNYVLARLYQAQLENARQALAIQDDNLQIAGWRVQAGLVSSVDQEQARQQRAQTAATIPSLQSSYNQAVSRLGVLTGQAPGALKQEMSAKKPIPTGPDTVAVGIPADLLRQRPDIRSAERSLAAATARIGVAEAQLYPALNLGGSIDTNATSFTSLTDIITGNVFARIAQTIFDGGRLRAQVRSNEAAAQGAFFNYKQTVLTGLEDVENAIQALRSARERETQYRTAFEAANNSAILSRSQYRAGLTDFTTLNQAESALLSSANSLAQARADAANAIIQLYGALGGGWDVGDIAAARAKPINFSTGQDN</sequence>
<dbReference type="GO" id="GO:0015562">
    <property type="term" value="F:efflux transmembrane transporter activity"/>
    <property type="evidence" value="ECO:0007669"/>
    <property type="project" value="InterPro"/>
</dbReference>
<dbReference type="NCBIfam" id="TIGR01845">
    <property type="entry name" value="outer_NodT"/>
    <property type="match status" value="1"/>
</dbReference>
<keyword evidence="2" id="KW-0472">Membrane</keyword>
<dbReference type="InterPro" id="IPR003423">
    <property type="entry name" value="OMP_efflux"/>
</dbReference>
<keyword evidence="2" id="KW-0564">Palmitate</keyword>
<dbReference type="GO" id="GO:0005886">
    <property type="term" value="C:plasma membrane"/>
    <property type="evidence" value="ECO:0007669"/>
    <property type="project" value="UniProtKB-SubCell"/>
</dbReference>
<dbReference type="Gene3D" id="1.20.1600.10">
    <property type="entry name" value="Outer membrane efflux proteins (OEP)"/>
    <property type="match status" value="1"/>
</dbReference>
<accession>A0A8T4IF06</accession>
<dbReference type="PANTHER" id="PTHR30203:SF25">
    <property type="entry name" value="OUTER MEMBRANE PROTEIN-RELATED"/>
    <property type="match status" value="1"/>
</dbReference>
<dbReference type="Pfam" id="PF02321">
    <property type="entry name" value="OEP"/>
    <property type="match status" value="2"/>
</dbReference>
<name>A0A8T4IF06_9SPHN</name>
<evidence type="ECO:0000313" key="4">
    <source>
        <dbReference type="Proteomes" id="UP000676996"/>
    </source>
</evidence>
<dbReference type="Gene3D" id="2.20.200.10">
    <property type="entry name" value="Outer membrane efflux proteins (OEP)"/>
    <property type="match status" value="1"/>
</dbReference>
<evidence type="ECO:0000256" key="1">
    <source>
        <dbReference type="ARBA" id="ARBA00007613"/>
    </source>
</evidence>
<feature type="chain" id="PRO_5035969071" evidence="2">
    <location>
        <begin position="29"/>
        <end position="495"/>
    </location>
</feature>
<proteinExistence type="inferred from homology"/>
<keyword evidence="2" id="KW-1134">Transmembrane beta strand</keyword>
<keyword evidence="2" id="KW-0812">Transmembrane</keyword>
<evidence type="ECO:0000256" key="2">
    <source>
        <dbReference type="RuleBase" id="RU362097"/>
    </source>
</evidence>
<feature type="signal peptide" evidence="2">
    <location>
        <begin position="1"/>
        <end position="28"/>
    </location>
</feature>
<dbReference type="RefSeq" id="WP_284053912.1">
    <property type="nucleotide sequence ID" value="NZ_JAGRQC010000002.1"/>
</dbReference>
<gene>
    <name evidence="3" type="ORF">J7S20_09010</name>
</gene>
<dbReference type="AlphaFoldDB" id="A0A8T4IF06"/>
<dbReference type="SUPFAM" id="SSF56954">
    <property type="entry name" value="Outer membrane efflux proteins (OEP)"/>
    <property type="match status" value="1"/>
</dbReference>
<keyword evidence="2" id="KW-0449">Lipoprotein</keyword>
<dbReference type="EMBL" id="JAGRQC010000002">
    <property type="protein sequence ID" value="MBR0552642.1"/>
    <property type="molecule type" value="Genomic_DNA"/>
</dbReference>
<dbReference type="Proteomes" id="UP000676996">
    <property type="component" value="Unassembled WGS sequence"/>
</dbReference>
<reference evidence="3" key="1">
    <citation type="submission" date="2021-04" db="EMBL/GenBank/DDBJ databases">
        <title>Ouciella asimina sp. nov., isolated from the surface seawater in the hydrothermal field of Okinawa Trough.</title>
        <authorList>
            <person name="Shuang W."/>
        </authorList>
    </citation>
    <scope>NUCLEOTIDE SEQUENCE</scope>
    <source>
        <strain evidence="3">LXI357</strain>
    </source>
</reference>
<comment type="similarity">
    <text evidence="1 2">Belongs to the outer membrane factor (OMF) (TC 1.B.17) family.</text>
</comment>
<evidence type="ECO:0000313" key="3">
    <source>
        <dbReference type="EMBL" id="MBR0552642.1"/>
    </source>
</evidence>
<keyword evidence="2" id="KW-0732">Signal</keyword>
<keyword evidence="4" id="KW-1185">Reference proteome</keyword>